<organism evidence="4 5">
    <name type="scientific">Microbacterium esteraromaticum</name>
    <dbReference type="NCBI Taxonomy" id="57043"/>
    <lineage>
        <taxon>Bacteria</taxon>
        <taxon>Bacillati</taxon>
        <taxon>Actinomycetota</taxon>
        <taxon>Actinomycetes</taxon>
        <taxon>Micrococcales</taxon>
        <taxon>Microbacteriaceae</taxon>
        <taxon>Microbacterium</taxon>
    </lineage>
</organism>
<protein>
    <submittedName>
        <fullName evidence="4">DUF2510 domain-containing protein</fullName>
    </submittedName>
</protein>
<dbReference type="InterPro" id="IPR018929">
    <property type="entry name" value="DUF2510"/>
</dbReference>
<feature type="transmembrane region" description="Helical" evidence="2">
    <location>
        <begin position="154"/>
        <end position="174"/>
    </location>
</feature>
<evidence type="ECO:0000256" key="1">
    <source>
        <dbReference type="SAM" id="MobiDB-lite"/>
    </source>
</evidence>
<dbReference type="Proteomes" id="UP000664385">
    <property type="component" value="Unassembled WGS sequence"/>
</dbReference>
<dbReference type="AlphaFoldDB" id="A0A939ISL9"/>
<sequence length="325" mass="33679">MSTPAGWYDDGSGRQRWWDGQQWTEHFAPEGQLPEAEQPEPQPSSEADANAFDPDATVLREEIPAASQDDQPTQVYPPSDVTAGTYAPPAAPGYADVNATAAYPGAYQAPAAGQAYGAYAPAEPAGPKKTPVLGFVGLGLAIVGTILACIPVTFIFGAFVLFAAFVVSLIAVFLKNTKKWPSITGLALSVVGGIVGTIIFTVAVLFAVGEAVDSLPSSAPTSDSGSSVPDETDDPDDSGTTGGEGRPSTAEVTAGFVEIIEAMGLTSDDLTDEQITCYAEYFIASDIPDETLWVIASGEDALADMDALGEFSEKLAEGTPSCLIP</sequence>
<comment type="caution">
    <text evidence="4">The sequence shown here is derived from an EMBL/GenBank/DDBJ whole genome shotgun (WGS) entry which is preliminary data.</text>
</comment>
<reference evidence="4" key="1">
    <citation type="submission" date="2020-12" db="EMBL/GenBank/DDBJ databases">
        <title>PHA producing bacteria isolated from mangrove.</title>
        <authorList>
            <person name="Zheng W."/>
            <person name="Yu S."/>
            <person name="Huang Y."/>
        </authorList>
    </citation>
    <scope>NUCLEOTIDE SEQUENCE</scope>
    <source>
        <strain evidence="4">GN8-5</strain>
    </source>
</reference>
<keyword evidence="2" id="KW-0472">Membrane</keyword>
<feature type="region of interest" description="Disordered" evidence="1">
    <location>
        <begin position="215"/>
        <end position="249"/>
    </location>
</feature>
<dbReference type="EMBL" id="JAEMWU010000003">
    <property type="protein sequence ID" value="MBN8207005.1"/>
    <property type="molecule type" value="Genomic_DNA"/>
</dbReference>
<dbReference type="Pfam" id="PF10708">
    <property type="entry name" value="DUF2510"/>
    <property type="match status" value="1"/>
</dbReference>
<keyword evidence="2" id="KW-1133">Transmembrane helix</keyword>
<feature type="domain" description="DUF2510" evidence="3">
    <location>
        <begin position="5"/>
        <end position="34"/>
    </location>
</feature>
<accession>A0A939ISL9</accession>
<name>A0A939ISL9_9MICO</name>
<feature type="region of interest" description="Disordered" evidence="1">
    <location>
        <begin position="1"/>
        <end position="82"/>
    </location>
</feature>
<evidence type="ECO:0000313" key="4">
    <source>
        <dbReference type="EMBL" id="MBN8207005.1"/>
    </source>
</evidence>
<feature type="transmembrane region" description="Helical" evidence="2">
    <location>
        <begin position="132"/>
        <end position="148"/>
    </location>
</feature>
<keyword evidence="2" id="KW-0812">Transmembrane</keyword>
<gene>
    <name evidence="4" type="ORF">JF543_13705</name>
</gene>
<evidence type="ECO:0000313" key="5">
    <source>
        <dbReference type="Proteomes" id="UP000664385"/>
    </source>
</evidence>
<feature type="compositionally biased region" description="Low complexity" evidence="1">
    <location>
        <begin position="215"/>
        <end position="229"/>
    </location>
</feature>
<dbReference type="RefSeq" id="WP_179410429.1">
    <property type="nucleotide sequence ID" value="NZ_CP063379.1"/>
</dbReference>
<feature type="transmembrane region" description="Helical" evidence="2">
    <location>
        <begin position="186"/>
        <end position="208"/>
    </location>
</feature>
<evidence type="ECO:0000256" key="2">
    <source>
        <dbReference type="SAM" id="Phobius"/>
    </source>
</evidence>
<proteinExistence type="predicted"/>
<evidence type="ECO:0000259" key="3">
    <source>
        <dbReference type="Pfam" id="PF10708"/>
    </source>
</evidence>